<organism evidence="1 2">
    <name type="scientific">Fusarium albosuccineum</name>
    <dbReference type="NCBI Taxonomy" id="1237068"/>
    <lineage>
        <taxon>Eukaryota</taxon>
        <taxon>Fungi</taxon>
        <taxon>Dikarya</taxon>
        <taxon>Ascomycota</taxon>
        <taxon>Pezizomycotina</taxon>
        <taxon>Sordariomycetes</taxon>
        <taxon>Hypocreomycetidae</taxon>
        <taxon>Hypocreales</taxon>
        <taxon>Nectriaceae</taxon>
        <taxon>Fusarium</taxon>
        <taxon>Fusarium decemcellulare species complex</taxon>
    </lineage>
</organism>
<evidence type="ECO:0000313" key="1">
    <source>
        <dbReference type="EMBL" id="KAF4461384.1"/>
    </source>
</evidence>
<evidence type="ECO:0000313" key="2">
    <source>
        <dbReference type="Proteomes" id="UP000554235"/>
    </source>
</evidence>
<protein>
    <submittedName>
        <fullName evidence="1">Uncharacterized protein</fullName>
    </submittedName>
</protein>
<dbReference type="EMBL" id="JAADYS010001731">
    <property type="protein sequence ID" value="KAF4461384.1"/>
    <property type="molecule type" value="Genomic_DNA"/>
</dbReference>
<reference evidence="1 2" key="1">
    <citation type="submission" date="2020-01" db="EMBL/GenBank/DDBJ databases">
        <title>Identification and distribution of gene clusters putatively required for synthesis of sphingolipid metabolism inhibitors in phylogenetically diverse species of the filamentous fungus Fusarium.</title>
        <authorList>
            <person name="Kim H.-S."/>
            <person name="Busman M."/>
            <person name="Brown D.W."/>
            <person name="Divon H."/>
            <person name="Uhlig S."/>
            <person name="Proctor R.H."/>
        </authorList>
    </citation>
    <scope>NUCLEOTIDE SEQUENCE [LARGE SCALE GENOMIC DNA]</scope>
    <source>
        <strain evidence="1 2">NRRL 20459</strain>
    </source>
</reference>
<sequence length="410" mass="47310">MASDTFHRFPDFPAEVQALIWDAAVRPASAWRLGHVQRFIMTDHYFKQANPRYRVSGKFLKLSIEGRPSSGYSLAVPDDDPYGGPNDSIYATDSGLWSACKASRAAVERQFIRNEWWSDIECDNHPKILATRGQHFPRFDATHTASYKDSDKQVRHITVTHRWDLFYLDPRNMTLVDWWHHYAGDHAPLIDYRSDQDPEIKCSFFGQNIALDYDPTMLDVLLDRKTHFRRKDLGISSTSLIDMIEVFYEKACRTMWFIDHRLKPVSGSSTIAAKAIEGRNVWYSDDTVFIEVKREDMGTRWVLEPDADDASDSKDTSVFDFIDYMFLTPPYRLEDDGSDRLKALACQARPGRTLRPWLPFSNPCLGPDCEACGFPGRIVRKPRVMTDEERAADMEENEMLLSEFNLFGDE</sequence>
<dbReference type="AlphaFoldDB" id="A0A8H4P3R5"/>
<accession>A0A8H4P3R5</accession>
<dbReference type="Proteomes" id="UP000554235">
    <property type="component" value="Unassembled WGS sequence"/>
</dbReference>
<proteinExistence type="predicted"/>
<name>A0A8H4P3R5_9HYPO</name>
<gene>
    <name evidence="1" type="ORF">FALBO_11820</name>
</gene>
<keyword evidence="2" id="KW-1185">Reference proteome</keyword>
<dbReference type="OrthoDB" id="3596450at2759"/>
<comment type="caution">
    <text evidence="1">The sequence shown here is derived from an EMBL/GenBank/DDBJ whole genome shotgun (WGS) entry which is preliminary data.</text>
</comment>